<accession>X1A0K0</accession>
<gene>
    <name evidence="1" type="ORF">S01H4_34874</name>
</gene>
<dbReference type="AlphaFoldDB" id="X1A0K0"/>
<reference evidence="1" key="1">
    <citation type="journal article" date="2014" name="Front. Microbiol.">
        <title>High frequency of phylogenetically diverse reductive dehalogenase-homologous genes in deep subseafloor sedimentary metagenomes.</title>
        <authorList>
            <person name="Kawai M."/>
            <person name="Futagami T."/>
            <person name="Toyoda A."/>
            <person name="Takaki Y."/>
            <person name="Nishi S."/>
            <person name="Hori S."/>
            <person name="Arai W."/>
            <person name="Tsubouchi T."/>
            <person name="Morono Y."/>
            <person name="Uchiyama I."/>
            <person name="Ito T."/>
            <person name="Fujiyama A."/>
            <person name="Inagaki F."/>
            <person name="Takami H."/>
        </authorList>
    </citation>
    <scope>NUCLEOTIDE SEQUENCE</scope>
    <source>
        <strain evidence="1">Expedition CK06-06</strain>
    </source>
</reference>
<name>X1A0K0_9ZZZZ</name>
<evidence type="ECO:0000313" key="1">
    <source>
        <dbReference type="EMBL" id="GAG75314.1"/>
    </source>
</evidence>
<proteinExistence type="predicted"/>
<comment type="caution">
    <text evidence="1">The sequence shown here is derived from an EMBL/GenBank/DDBJ whole genome shotgun (WGS) entry which is preliminary data.</text>
</comment>
<dbReference type="EMBL" id="BART01018481">
    <property type="protein sequence ID" value="GAG75314.1"/>
    <property type="molecule type" value="Genomic_DNA"/>
</dbReference>
<protein>
    <submittedName>
        <fullName evidence="1">Uncharacterized protein</fullName>
    </submittedName>
</protein>
<organism evidence="1">
    <name type="scientific">marine sediment metagenome</name>
    <dbReference type="NCBI Taxonomy" id="412755"/>
    <lineage>
        <taxon>unclassified sequences</taxon>
        <taxon>metagenomes</taxon>
        <taxon>ecological metagenomes</taxon>
    </lineage>
</organism>
<sequence>MARKTYQIKTACPQCGCTELTVLSAEEIKAKYGDVPNFDMDCAECMQKYTAEMKSACPEWDQDCKLQEG</sequence>